<reference evidence="10" key="2">
    <citation type="journal article" date="2015" name="J. Biotechnol.">
        <title>The structure of the Cyberlindnera jadinii genome and its relation to Candida utilis analyzed by the occurrence of single nucleotide polymorphisms.</title>
        <authorList>
            <person name="Rupp O."/>
            <person name="Brinkrolf K."/>
            <person name="Buerth C."/>
            <person name="Kunigo M."/>
            <person name="Schneider J."/>
            <person name="Jaenicke S."/>
            <person name="Goesmann A."/>
            <person name="Puehler A."/>
            <person name="Jaeger K.-E."/>
            <person name="Ernst J.F."/>
        </authorList>
    </citation>
    <scope>NUCLEOTIDE SEQUENCE [LARGE SCALE GENOMIC DNA]</scope>
    <source>
        <strain evidence="10">ATCC 18201 / CBS 1600 / BCRC 20928 / JCM 3617 / NBRC 0987 / NRRL Y-1542</strain>
    </source>
</reference>
<evidence type="ECO:0000256" key="7">
    <source>
        <dbReference type="SAM" id="MobiDB-lite"/>
    </source>
</evidence>
<dbReference type="OrthoDB" id="16120at2759"/>
<evidence type="ECO:0000313" key="11">
    <source>
        <dbReference type="Proteomes" id="UP000094389"/>
    </source>
</evidence>
<keyword evidence="5 6" id="KW-0413">Isomerase</keyword>
<evidence type="ECO:0000256" key="4">
    <source>
        <dbReference type="ARBA" id="ARBA00023110"/>
    </source>
</evidence>
<evidence type="ECO:0000256" key="6">
    <source>
        <dbReference type="RuleBase" id="RU361210"/>
    </source>
</evidence>
<dbReference type="CDD" id="cd04087">
    <property type="entry name" value="PTPA"/>
    <property type="match status" value="1"/>
</dbReference>
<dbReference type="OMA" id="SWIKINA"/>
<proteinExistence type="inferred from homology"/>
<protein>
    <recommendedName>
        <fullName evidence="6">Serine/threonine-protein phosphatase 2A activator</fullName>
        <ecNumber evidence="6">5.2.1.8</ecNumber>
    </recommendedName>
    <alternativeName>
        <fullName evidence="6">Phosphotyrosyl phosphatase activator</fullName>
    </alternativeName>
</protein>
<dbReference type="Pfam" id="PF03095">
    <property type="entry name" value="PTPA"/>
    <property type="match status" value="1"/>
</dbReference>
<dbReference type="GO" id="GO:0005737">
    <property type="term" value="C:cytoplasm"/>
    <property type="evidence" value="ECO:0007669"/>
    <property type="project" value="UniProtKB-SubCell"/>
</dbReference>
<dbReference type="STRING" id="983966.A0A0H5C3A2"/>
<dbReference type="Gene3D" id="1.20.120.1150">
    <property type="match status" value="1"/>
</dbReference>
<name>A0A0H5C3A2_CYBJN</name>
<dbReference type="GO" id="GO:0008160">
    <property type="term" value="F:protein tyrosine phosphatase activator activity"/>
    <property type="evidence" value="ECO:0007669"/>
    <property type="project" value="TreeGrafter"/>
</dbReference>
<keyword evidence="4 6" id="KW-0697">Rotamase</keyword>
<feature type="region of interest" description="Disordered" evidence="7">
    <location>
        <begin position="307"/>
        <end position="335"/>
    </location>
</feature>
<comment type="catalytic activity">
    <reaction evidence="1 6">
        <text>[protein]-peptidylproline (omega=180) = [protein]-peptidylproline (omega=0)</text>
        <dbReference type="Rhea" id="RHEA:16237"/>
        <dbReference type="Rhea" id="RHEA-COMP:10747"/>
        <dbReference type="Rhea" id="RHEA-COMP:10748"/>
        <dbReference type="ChEBI" id="CHEBI:83833"/>
        <dbReference type="ChEBI" id="CHEBI:83834"/>
        <dbReference type="EC" id="5.2.1.8"/>
    </reaction>
</comment>
<dbReference type="FunFam" id="1.20.120.1150:FF:000002">
    <property type="entry name" value="Serine/threonine-protein phosphatase 2A activator"/>
    <property type="match status" value="1"/>
</dbReference>
<evidence type="ECO:0000256" key="3">
    <source>
        <dbReference type="ARBA" id="ARBA00022490"/>
    </source>
</evidence>
<comment type="subcellular location">
    <subcellularLocation>
        <location evidence="2 6">Cytoplasm</location>
    </subcellularLocation>
</comment>
<comment type="function">
    <text evidence="6">PPIases accelerate the folding of proteins. It catalyzes the cis-trans isomerization of proline imidic peptide bonds in oligopeptides.</text>
</comment>
<comment type="similarity">
    <text evidence="6">Belongs to the PTPA-type PPIase family.</text>
</comment>
<dbReference type="InterPro" id="IPR037218">
    <property type="entry name" value="PTPA_sf"/>
</dbReference>
<dbReference type="InterPro" id="IPR043170">
    <property type="entry name" value="PTPA_C_lid"/>
</dbReference>
<accession>A0A1E4S7C7</accession>
<dbReference type="PANTHER" id="PTHR10012:SF5">
    <property type="entry name" value="SERINE_THREONINE-PROTEIN PHOSPHATASE 2A ACTIVATOR 2"/>
    <property type="match status" value="1"/>
</dbReference>
<dbReference type="GO" id="GO:0003755">
    <property type="term" value="F:peptidyl-prolyl cis-trans isomerase activity"/>
    <property type="evidence" value="ECO:0007669"/>
    <property type="project" value="UniProtKB-KW"/>
</dbReference>
<dbReference type="EC" id="5.2.1.8" evidence="6"/>
<dbReference type="AlphaFoldDB" id="A0A0H5C3A2"/>
<evidence type="ECO:0000256" key="2">
    <source>
        <dbReference type="ARBA" id="ARBA00004496"/>
    </source>
</evidence>
<evidence type="ECO:0000313" key="8">
    <source>
        <dbReference type="EMBL" id="CEP22505.1"/>
    </source>
</evidence>
<keyword evidence="11" id="KW-1185">Reference proteome</keyword>
<reference evidence="9 11" key="3">
    <citation type="journal article" date="2016" name="Proc. Natl. Acad. Sci. U.S.A.">
        <title>Comparative genomics of biotechnologically important yeasts.</title>
        <authorList>
            <person name="Riley R."/>
            <person name="Haridas S."/>
            <person name="Wolfe K.H."/>
            <person name="Lopes M.R."/>
            <person name="Hittinger C.T."/>
            <person name="Goeker M."/>
            <person name="Salamov A.A."/>
            <person name="Wisecaver J.H."/>
            <person name="Long T.M."/>
            <person name="Calvey C.H."/>
            <person name="Aerts A.L."/>
            <person name="Barry K.W."/>
            <person name="Choi C."/>
            <person name="Clum A."/>
            <person name="Coughlan A.Y."/>
            <person name="Deshpande S."/>
            <person name="Douglass A.P."/>
            <person name="Hanson S.J."/>
            <person name="Klenk H.-P."/>
            <person name="LaButti K.M."/>
            <person name="Lapidus A."/>
            <person name="Lindquist E.A."/>
            <person name="Lipzen A.M."/>
            <person name="Meier-Kolthoff J.P."/>
            <person name="Ohm R.A."/>
            <person name="Otillar R.P."/>
            <person name="Pangilinan J.L."/>
            <person name="Peng Y."/>
            <person name="Rokas A."/>
            <person name="Rosa C.A."/>
            <person name="Scheuner C."/>
            <person name="Sibirny A.A."/>
            <person name="Slot J.C."/>
            <person name="Stielow J.B."/>
            <person name="Sun H."/>
            <person name="Kurtzman C.P."/>
            <person name="Blackwell M."/>
            <person name="Grigoriev I.V."/>
            <person name="Jeffries T.W."/>
        </authorList>
    </citation>
    <scope>NUCLEOTIDE SEQUENCE [LARGE SCALE GENOMIC DNA]</scope>
    <source>
        <strain evidence="11">ATCC 18201 / CBS 1600 / BCRC 20928 / JCM 3617 / NBRC 0987 / NRRL Y-1542</strain>
        <strain evidence="9">NRRL Y-1542</strain>
    </source>
</reference>
<dbReference type="EMBL" id="CDQK01000003">
    <property type="protein sequence ID" value="CEP22505.1"/>
    <property type="molecule type" value="Genomic_DNA"/>
</dbReference>
<dbReference type="SUPFAM" id="SSF140984">
    <property type="entry name" value="PTPA-like"/>
    <property type="match status" value="1"/>
</dbReference>
<organism evidence="8 10">
    <name type="scientific">Cyberlindnera jadinii (strain ATCC 18201 / CBS 1600 / BCRC 20928 / JCM 3617 / NBRC 0987 / NRRL Y-1542)</name>
    <name type="common">Torula yeast</name>
    <name type="synonym">Candida utilis</name>
    <dbReference type="NCBI Taxonomy" id="983966"/>
    <lineage>
        <taxon>Eukaryota</taxon>
        <taxon>Fungi</taxon>
        <taxon>Dikarya</taxon>
        <taxon>Ascomycota</taxon>
        <taxon>Saccharomycotina</taxon>
        <taxon>Saccharomycetes</taxon>
        <taxon>Phaffomycetales</taxon>
        <taxon>Phaffomycetaceae</taxon>
        <taxon>Cyberlindnera</taxon>
    </lineage>
</organism>
<evidence type="ECO:0000313" key="9">
    <source>
        <dbReference type="EMBL" id="ODV75363.1"/>
    </source>
</evidence>
<accession>A0A0H5C3A2</accession>
<dbReference type="RefSeq" id="XP_020072402.1">
    <property type="nucleotide sequence ID" value="XM_020214355.1"/>
</dbReference>
<sequence length="366" mass="41800">MSYFVPVRRILTSEDMEKWQNGETYEAIVQFVEELANSVVGKTNDAECNISGVIQGVLDLLDDVLNVIKSHPVADKTSSRFGKPEFRDVYDEITDRSQDILARRLPLEQATGQIGAIDELCVYFNESWGNRTRIDYGSGHELNFLCFLLCLKRLGLLESSDYTAVVLKVFNQYIHVMRVLQKEYWLEPAGSHGVWGLDDYHFLPFLFGAAQLSTHKHLRPKSIHDPDLVEMFHKKYMYFECIYFINSIKTASLRWHSPMLDDISGVKTWSKVSEGMQKMYKAEVLSKLPIIQHFFFGSILKAPEGCSPPRKTFDNAEEGHTHHHDNDSDEGLPEHQHTWGDCCGIKVPSAIAASEMDHSPRPLPFD</sequence>
<dbReference type="GO" id="GO:0000159">
    <property type="term" value="C:protein phosphatase type 2A complex"/>
    <property type="evidence" value="ECO:0007669"/>
    <property type="project" value="TreeGrafter"/>
</dbReference>
<dbReference type="GO" id="GO:0007052">
    <property type="term" value="P:mitotic spindle organization"/>
    <property type="evidence" value="ECO:0007669"/>
    <property type="project" value="TreeGrafter"/>
</dbReference>
<dbReference type="PIRSF" id="PIRSF016325">
    <property type="entry name" value="Phstyr_phstse_ac"/>
    <property type="match status" value="1"/>
</dbReference>
<reference evidence="8" key="1">
    <citation type="submission" date="2014-12" db="EMBL/GenBank/DDBJ databases">
        <authorList>
            <person name="Jaenicke S."/>
        </authorList>
    </citation>
    <scope>NUCLEOTIDE SEQUENCE [LARGE SCALE GENOMIC DNA]</scope>
    <source>
        <strain evidence="8">CBS1600</strain>
    </source>
</reference>
<dbReference type="Proteomes" id="UP000038830">
    <property type="component" value="Unassembled WGS sequence"/>
</dbReference>
<dbReference type="GeneID" id="30988751"/>
<evidence type="ECO:0000256" key="5">
    <source>
        <dbReference type="ARBA" id="ARBA00023235"/>
    </source>
</evidence>
<dbReference type="EMBL" id="KV453926">
    <property type="protein sequence ID" value="ODV75363.1"/>
    <property type="molecule type" value="Genomic_DNA"/>
</dbReference>
<dbReference type="PANTHER" id="PTHR10012">
    <property type="entry name" value="SERINE/THREONINE-PROTEIN PHOSPHATASE 2A REGULATORY SUBUNIT B"/>
    <property type="match status" value="1"/>
</dbReference>
<dbReference type="Proteomes" id="UP000094389">
    <property type="component" value="Unassembled WGS sequence"/>
</dbReference>
<feature type="compositionally biased region" description="Basic and acidic residues" evidence="7">
    <location>
        <begin position="311"/>
        <end position="335"/>
    </location>
</feature>
<evidence type="ECO:0000256" key="1">
    <source>
        <dbReference type="ARBA" id="ARBA00000971"/>
    </source>
</evidence>
<keyword evidence="3 6" id="KW-0963">Cytoplasm</keyword>
<evidence type="ECO:0000313" key="10">
    <source>
        <dbReference type="Proteomes" id="UP000038830"/>
    </source>
</evidence>
<gene>
    <name evidence="8" type="primary">RRD2</name>
    <name evidence="8" type="ORF">BN1211_2878</name>
    <name evidence="9" type="ORF">CYBJADRAFT_166105</name>
</gene>
<dbReference type="GO" id="GO:0005634">
    <property type="term" value="C:nucleus"/>
    <property type="evidence" value="ECO:0007669"/>
    <property type="project" value="TreeGrafter"/>
</dbReference>
<dbReference type="InterPro" id="IPR004327">
    <property type="entry name" value="Phstyr_phstse_ac"/>
</dbReference>